<evidence type="ECO:0000313" key="10">
    <source>
        <dbReference type="EMBL" id="MEQ2487516.1"/>
    </source>
</evidence>
<keyword evidence="6 8" id="KW-1133">Transmembrane helix</keyword>
<feature type="transmembrane region" description="Helical" evidence="8">
    <location>
        <begin position="86"/>
        <end position="105"/>
    </location>
</feature>
<proteinExistence type="predicted"/>
<dbReference type="EMBL" id="JBBNFP010000053">
    <property type="protein sequence ID" value="MEQ2487516.1"/>
    <property type="molecule type" value="Genomic_DNA"/>
</dbReference>
<feature type="transmembrane region" description="Helical" evidence="8">
    <location>
        <begin position="256"/>
        <end position="277"/>
    </location>
</feature>
<evidence type="ECO:0000256" key="3">
    <source>
        <dbReference type="ARBA" id="ARBA00022676"/>
    </source>
</evidence>
<keyword evidence="11" id="KW-1185">Reference proteome</keyword>
<comment type="caution">
    <text evidence="10">The sequence shown here is derived from an EMBL/GenBank/DDBJ whole genome shotgun (WGS) entry which is preliminary data.</text>
</comment>
<dbReference type="PANTHER" id="PTHR33908">
    <property type="entry name" value="MANNOSYLTRANSFERASE YKCB-RELATED"/>
    <property type="match status" value="1"/>
</dbReference>
<evidence type="ECO:0000313" key="11">
    <source>
        <dbReference type="Proteomes" id="UP001487296"/>
    </source>
</evidence>
<evidence type="ECO:0000256" key="5">
    <source>
        <dbReference type="ARBA" id="ARBA00022692"/>
    </source>
</evidence>
<protein>
    <submittedName>
        <fullName evidence="10">Glycosyltransferase family 39 protein</fullName>
        <ecNumber evidence="10">2.4.-.-</ecNumber>
    </submittedName>
</protein>
<reference evidence="10 11" key="1">
    <citation type="submission" date="2024-04" db="EMBL/GenBank/DDBJ databases">
        <title>Human intestinal bacterial collection.</title>
        <authorList>
            <person name="Pauvert C."/>
            <person name="Hitch T.C.A."/>
            <person name="Clavel T."/>
        </authorList>
    </citation>
    <scope>NUCLEOTIDE SEQUENCE [LARGE SCALE GENOMIC DNA]</scope>
    <source>
        <strain evidence="10 11">CLA-AA-H145</strain>
    </source>
</reference>
<dbReference type="EC" id="2.4.-.-" evidence="10"/>
<feature type="transmembrane region" description="Helical" evidence="8">
    <location>
        <begin position="208"/>
        <end position="230"/>
    </location>
</feature>
<evidence type="ECO:0000259" key="9">
    <source>
        <dbReference type="Pfam" id="PF13231"/>
    </source>
</evidence>
<evidence type="ECO:0000256" key="2">
    <source>
        <dbReference type="ARBA" id="ARBA00022475"/>
    </source>
</evidence>
<feature type="transmembrane region" description="Helical" evidence="8">
    <location>
        <begin position="183"/>
        <end position="201"/>
    </location>
</feature>
<keyword evidence="4 10" id="KW-0808">Transferase</keyword>
<feature type="transmembrane region" description="Helical" evidence="8">
    <location>
        <begin position="314"/>
        <end position="333"/>
    </location>
</feature>
<feature type="transmembrane region" description="Helical" evidence="8">
    <location>
        <begin position="112"/>
        <end position="129"/>
    </location>
</feature>
<dbReference type="RefSeq" id="WP_215760591.1">
    <property type="nucleotide sequence ID" value="NZ_JAHKBE010000054.1"/>
</dbReference>
<evidence type="ECO:0000256" key="8">
    <source>
        <dbReference type="SAM" id="Phobius"/>
    </source>
</evidence>
<evidence type="ECO:0000256" key="7">
    <source>
        <dbReference type="ARBA" id="ARBA00023136"/>
    </source>
</evidence>
<feature type="domain" description="Glycosyltransferase RgtA/B/C/D-like" evidence="9">
    <location>
        <begin position="62"/>
        <end position="219"/>
    </location>
</feature>
<name>A0ABV1FSX0_9BACT</name>
<gene>
    <name evidence="10" type="ORF">AAAT34_10760</name>
</gene>
<feature type="transmembrane region" description="Helical" evidence="8">
    <location>
        <begin position="289"/>
        <end position="308"/>
    </location>
</feature>
<dbReference type="InterPro" id="IPR038731">
    <property type="entry name" value="RgtA/B/C-like"/>
</dbReference>
<evidence type="ECO:0000256" key="4">
    <source>
        <dbReference type="ARBA" id="ARBA00022679"/>
    </source>
</evidence>
<organism evidence="10 11">
    <name type="scientific">Hallella faecis</name>
    <dbReference type="NCBI Taxonomy" id="2841596"/>
    <lineage>
        <taxon>Bacteria</taxon>
        <taxon>Pseudomonadati</taxon>
        <taxon>Bacteroidota</taxon>
        <taxon>Bacteroidia</taxon>
        <taxon>Bacteroidales</taxon>
        <taxon>Prevotellaceae</taxon>
        <taxon>Hallella</taxon>
    </lineage>
</organism>
<feature type="transmembrane region" description="Helical" evidence="8">
    <location>
        <begin position="409"/>
        <end position="427"/>
    </location>
</feature>
<keyword evidence="3 10" id="KW-0328">Glycosyltransferase</keyword>
<feature type="transmembrane region" description="Helical" evidence="8">
    <location>
        <begin position="345"/>
        <end position="371"/>
    </location>
</feature>
<sequence>MKTSHSTTLAILVIFTLVTFFANTGALPTDIMEERNVVTAREMVSDGNWLVPTMNGQLRLEKPPLPTWVAGAIEAVCPNNLGAQRLAAGAMGCLWTWFLFLTARYIARRTDYAIIATVVFLTCYNTVLMGRSATWDIYCHALMMGAIYLLLRALNEERDYRWQLPLAGLFLGLSWLSKGPVSFYTLLLPFLLSIVTLPSITTRGKWPYLGIMLGVAVVVGGWWYAFLLIAHGDAVTAVMAKETGAWTNHNVRPWWYYWRFFLEMGAWALPALASLALTYWKHHITIKRTYLITICWTVGSLVLLSLMPEKKMRYLLPSLAPCALLVACILTHLKDTLASGKADRFVRTLFVAQSVLLILVMLGSAVALFGLHAASVISVPMRLIAAALLSFAACDTMRAVASRQPMVQVRAVAIVFATAELLLLPAITKAVGNPDSHSIALAVGTPQTQELPLFHDQRTPIRIELVYNAQRKIQPIDLNDVKEVRAHMPFALVITASAKAPIPTTLLAEADTCPLGYFDNNLHRHSNRHYTDDLRGRVLLIKGKQANNPSSQANIKQTR</sequence>
<accession>A0ABV1FSX0</accession>
<dbReference type="PANTHER" id="PTHR33908:SF3">
    <property type="entry name" value="UNDECAPRENYL PHOSPHATE-ALPHA-4-AMINO-4-DEOXY-L-ARABINOSE ARABINOSYL TRANSFERASE"/>
    <property type="match status" value="1"/>
</dbReference>
<dbReference type="Proteomes" id="UP001487296">
    <property type="component" value="Unassembled WGS sequence"/>
</dbReference>
<dbReference type="GO" id="GO:0016757">
    <property type="term" value="F:glycosyltransferase activity"/>
    <property type="evidence" value="ECO:0007669"/>
    <property type="project" value="UniProtKB-KW"/>
</dbReference>
<evidence type="ECO:0000256" key="6">
    <source>
        <dbReference type="ARBA" id="ARBA00022989"/>
    </source>
</evidence>
<feature type="transmembrane region" description="Helical" evidence="8">
    <location>
        <begin position="377"/>
        <end position="397"/>
    </location>
</feature>
<dbReference type="InterPro" id="IPR050297">
    <property type="entry name" value="LipidA_mod_glycosyltrf_83"/>
</dbReference>
<keyword evidence="2" id="KW-1003">Cell membrane</keyword>
<keyword evidence="7 8" id="KW-0472">Membrane</keyword>
<comment type="subcellular location">
    <subcellularLocation>
        <location evidence="1">Cell membrane</location>
        <topology evidence="1">Multi-pass membrane protein</topology>
    </subcellularLocation>
</comment>
<dbReference type="Pfam" id="PF13231">
    <property type="entry name" value="PMT_2"/>
    <property type="match status" value="1"/>
</dbReference>
<keyword evidence="5 8" id="KW-0812">Transmembrane</keyword>
<evidence type="ECO:0000256" key="1">
    <source>
        <dbReference type="ARBA" id="ARBA00004651"/>
    </source>
</evidence>